<evidence type="ECO:0000313" key="4">
    <source>
        <dbReference type="Proteomes" id="UP001162131"/>
    </source>
</evidence>
<dbReference type="Pfam" id="PF04057">
    <property type="entry name" value="Rep-A_N"/>
    <property type="match status" value="1"/>
</dbReference>
<dbReference type="Gene3D" id="2.40.50.140">
    <property type="entry name" value="Nucleic acid-binding proteins"/>
    <property type="match status" value="1"/>
</dbReference>
<dbReference type="GO" id="GO:0003677">
    <property type="term" value="F:DNA binding"/>
    <property type="evidence" value="ECO:0007669"/>
    <property type="project" value="InterPro"/>
</dbReference>
<dbReference type="EMBL" id="CAJZBQ010000045">
    <property type="protein sequence ID" value="CAG9328067.1"/>
    <property type="molecule type" value="Genomic_DNA"/>
</dbReference>
<keyword evidence="4" id="KW-1185">Reference proteome</keyword>
<sequence length="157" mass="17738">MDYNNFSMTFSFPFSLNFKFSKLIKYLIVITIFNTLASPILLTKKAVRSINSGISCNDLDLTVQIIDIKFLDGNRYYRLVISDGDDYAPCLAGASIQHNFSSGEIIQDQVIKIKEFSFKNILGHPILVIEDLEPDIIANSIIGNPAKFQFSFEKNIN</sequence>
<dbReference type="Proteomes" id="UP001162131">
    <property type="component" value="Unassembled WGS sequence"/>
</dbReference>
<gene>
    <name evidence="3" type="ORF">BSTOLATCC_MIC45526</name>
</gene>
<dbReference type="GO" id="GO:0006260">
    <property type="term" value="P:DNA replication"/>
    <property type="evidence" value="ECO:0007669"/>
    <property type="project" value="InterPro"/>
</dbReference>
<reference evidence="3" key="1">
    <citation type="submission" date="2021-09" db="EMBL/GenBank/DDBJ databases">
        <authorList>
            <consortium name="AG Swart"/>
            <person name="Singh M."/>
            <person name="Singh A."/>
            <person name="Seah K."/>
            <person name="Emmerich C."/>
        </authorList>
    </citation>
    <scope>NUCLEOTIDE SEQUENCE</scope>
    <source>
        <strain evidence="3">ATCC30299</strain>
    </source>
</reference>
<proteinExistence type="predicted"/>
<name>A0AAU9JR56_9CILI</name>
<comment type="caution">
    <text evidence="3">The sequence shown here is derived from an EMBL/GenBank/DDBJ whole genome shotgun (WGS) entry which is preliminary data.</text>
</comment>
<feature type="domain" description="Replication factor-A protein 1 N-terminal" evidence="2">
    <location>
        <begin position="42"/>
        <end position="133"/>
    </location>
</feature>
<dbReference type="InterPro" id="IPR007199">
    <property type="entry name" value="Rep_factor-A_N"/>
</dbReference>
<keyword evidence="1" id="KW-0812">Transmembrane</keyword>
<feature type="transmembrane region" description="Helical" evidence="1">
    <location>
        <begin position="23"/>
        <end position="42"/>
    </location>
</feature>
<keyword evidence="1" id="KW-1133">Transmembrane helix</keyword>
<dbReference type="GO" id="GO:0005634">
    <property type="term" value="C:nucleus"/>
    <property type="evidence" value="ECO:0007669"/>
    <property type="project" value="InterPro"/>
</dbReference>
<evidence type="ECO:0000313" key="3">
    <source>
        <dbReference type="EMBL" id="CAG9328067.1"/>
    </source>
</evidence>
<dbReference type="InterPro" id="IPR012340">
    <property type="entry name" value="NA-bd_OB-fold"/>
</dbReference>
<dbReference type="AlphaFoldDB" id="A0AAU9JR56"/>
<evidence type="ECO:0000256" key="1">
    <source>
        <dbReference type="SAM" id="Phobius"/>
    </source>
</evidence>
<accession>A0AAU9JR56</accession>
<evidence type="ECO:0000259" key="2">
    <source>
        <dbReference type="Pfam" id="PF04057"/>
    </source>
</evidence>
<protein>
    <recommendedName>
        <fullName evidence="2">Replication factor-A protein 1 N-terminal domain-containing protein</fullName>
    </recommendedName>
</protein>
<keyword evidence="1" id="KW-0472">Membrane</keyword>
<organism evidence="3 4">
    <name type="scientific">Blepharisma stoltei</name>
    <dbReference type="NCBI Taxonomy" id="1481888"/>
    <lineage>
        <taxon>Eukaryota</taxon>
        <taxon>Sar</taxon>
        <taxon>Alveolata</taxon>
        <taxon>Ciliophora</taxon>
        <taxon>Postciliodesmatophora</taxon>
        <taxon>Heterotrichea</taxon>
        <taxon>Heterotrichida</taxon>
        <taxon>Blepharismidae</taxon>
        <taxon>Blepharisma</taxon>
    </lineage>
</organism>
<dbReference type="SUPFAM" id="SSF50249">
    <property type="entry name" value="Nucleic acid-binding proteins"/>
    <property type="match status" value="1"/>
</dbReference>